<keyword evidence="3" id="KW-1185">Reference proteome</keyword>
<evidence type="ECO:0000313" key="3">
    <source>
        <dbReference type="Proteomes" id="UP000030764"/>
    </source>
</evidence>
<dbReference type="EMBL" id="KL363196">
    <property type="protein sequence ID" value="KFD56055.1"/>
    <property type="molecule type" value="Genomic_DNA"/>
</dbReference>
<evidence type="ECO:0000313" key="2">
    <source>
        <dbReference type="EMBL" id="KFD56055.1"/>
    </source>
</evidence>
<name>A0A085MFQ9_9BILA</name>
<dbReference type="Proteomes" id="UP000030764">
    <property type="component" value="Unassembled WGS sequence"/>
</dbReference>
<feature type="chain" id="PRO_5001795222" description="Secreted protein" evidence="1">
    <location>
        <begin position="23"/>
        <end position="89"/>
    </location>
</feature>
<feature type="signal peptide" evidence="1">
    <location>
        <begin position="1"/>
        <end position="22"/>
    </location>
</feature>
<evidence type="ECO:0000256" key="1">
    <source>
        <dbReference type="SAM" id="SignalP"/>
    </source>
</evidence>
<organism evidence="2 3">
    <name type="scientific">Trichuris suis</name>
    <name type="common">pig whipworm</name>
    <dbReference type="NCBI Taxonomy" id="68888"/>
    <lineage>
        <taxon>Eukaryota</taxon>
        <taxon>Metazoa</taxon>
        <taxon>Ecdysozoa</taxon>
        <taxon>Nematoda</taxon>
        <taxon>Enoplea</taxon>
        <taxon>Dorylaimia</taxon>
        <taxon>Trichinellida</taxon>
        <taxon>Trichuridae</taxon>
        <taxon>Trichuris</taxon>
    </lineage>
</organism>
<accession>A0A085MFQ9</accession>
<gene>
    <name evidence="2" type="ORF">M513_03179</name>
</gene>
<keyword evidence="1" id="KW-0732">Signal</keyword>
<reference evidence="2 3" key="1">
    <citation type="journal article" date="2014" name="Nat. Genet.">
        <title>Genome and transcriptome of the porcine whipworm Trichuris suis.</title>
        <authorList>
            <person name="Jex A.R."/>
            <person name="Nejsum P."/>
            <person name="Schwarz E.M."/>
            <person name="Hu L."/>
            <person name="Young N.D."/>
            <person name="Hall R.S."/>
            <person name="Korhonen P.K."/>
            <person name="Liao S."/>
            <person name="Thamsborg S."/>
            <person name="Xia J."/>
            <person name="Xu P."/>
            <person name="Wang S."/>
            <person name="Scheerlinck J.P."/>
            <person name="Hofmann A."/>
            <person name="Sternberg P.W."/>
            <person name="Wang J."/>
            <person name="Gasser R.B."/>
        </authorList>
    </citation>
    <scope>NUCLEOTIDE SEQUENCE [LARGE SCALE GENOMIC DNA]</scope>
    <source>
        <strain evidence="2">DCEP-RM93M</strain>
    </source>
</reference>
<dbReference type="AlphaFoldDB" id="A0A085MFQ9"/>
<evidence type="ECO:0008006" key="4">
    <source>
        <dbReference type="Google" id="ProtNLM"/>
    </source>
</evidence>
<proteinExistence type="predicted"/>
<protein>
    <recommendedName>
        <fullName evidence="4">Secreted protein</fullName>
    </recommendedName>
</protein>
<sequence>MKNPLLVVFNLITAMIVKLAKCTELAAFLHGRSEEGCELSGHNSLASNGTTPEIVCRGRKEEKCKQEDNVPVFQMKLRTQKLVHYKKFF</sequence>